<dbReference type="PIRSF" id="PIRSF006603">
    <property type="entry name" value="DinF"/>
    <property type="match status" value="1"/>
</dbReference>
<accession>A0ABS4KLF2</accession>
<feature type="transmembrane region" description="Helical" evidence="13">
    <location>
        <begin position="324"/>
        <end position="345"/>
    </location>
</feature>
<keyword evidence="15" id="KW-1185">Reference proteome</keyword>
<dbReference type="CDD" id="cd13137">
    <property type="entry name" value="MATE_NorM_like"/>
    <property type="match status" value="1"/>
</dbReference>
<evidence type="ECO:0000256" key="9">
    <source>
        <dbReference type="ARBA" id="ARBA00022989"/>
    </source>
</evidence>
<evidence type="ECO:0000313" key="15">
    <source>
        <dbReference type="Proteomes" id="UP001314903"/>
    </source>
</evidence>
<keyword evidence="5" id="KW-0813">Transport</keyword>
<dbReference type="Proteomes" id="UP001314903">
    <property type="component" value="Unassembled WGS sequence"/>
</dbReference>
<dbReference type="RefSeq" id="WP_209661675.1">
    <property type="nucleotide sequence ID" value="NZ_JAGGLI010000034.1"/>
</dbReference>
<dbReference type="PANTHER" id="PTHR43298">
    <property type="entry name" value="MULTIDRUG RESISTANCE PROTEIN NORM-RELATED"/>
    <property type="match status" value="1"/>
</dbReference>
<dbReference type="InterPro" id="IPR048279">
    <property type="entry name" value="MdtK-like"/>
</dbReference>
<evidence type="ECO:0000256" key="7">
    <source>
        <dbReference type="ARBA" id="ARBA00022475"/>
    </source>
</evidence>
<dbReference type="Pfam" id="PF01554">
    <property type="entry name" value="MatE"/>
    <property type="match status" value="2"/>
</dbReference>
<dbReference type="EMBL" id="JAGGLI010000034">
    <property type="protein sequence ID" value="MBP2028623.1"/>
    <property type="molecule type" value="Genomic_DNA"/>
</dbReference>
<evidence type="ECO:0000256" key="13">
    <source>
        <dbReference type="SAM" id="Phobius"/>
    </source>
</evidence>
<feature type="transmembrane region" description="Helical" evidence="13">
    <location>
        <begin position="426"/>
        <end position="446"/>
    </location>
</feature>
<comment type="similarity">
    <text evidence="3">Belongs to the multi antimicrobial extrusion (MATE) (TC 2.A.66.1) family.</text>
</comment>
<dbReference type="InterPro" id="IPR002528">
    <property type="entry name" value="MATE_fam"/>
</dbReference>
<evidence type="ECO:0000256" key="1">
    <source>
        <dbReference type="ARBA" id="ARBA00003408"/>
    </source>
</evidence>
<evidence type="ECO:0000256" key="2">
    <source>
        <dbReference type="ARBA" id="ARBA00004651"/>
    </source>
</evidence>
<evidence type="ECO:0000256" key="10">
    <source>
        <dbReference type="ARBA" id="ARBA00023065"/>
    </source>
</evidence>
<keyword evidence="6" id="KW-0050">Antiport</keyword>
<feature type="transmembrane region" description="Helical" evidence="13">
    <location>
        <begin position="394"/>
        <end position="414"/>
    </location>
</feature>
<comment type="function">
    <text evidence="1">Multidrug efflux pump.</text>
</comment>
<keyword evidence="8 13" id="KW-0812">Transmembrane</keyword>
<evidence type="ECO:0000256" key="11">
    <source>
        <dbReference type="ARBA" id="ARBA00023136"/>
    </source>
</evidence>
<feature type="transmembrane region" description="Helical" evidence="13">
    <location>
        <begin position="95"/>
        <end position="117"/>
    </location>
</feature>
<dbReference type="PANTHER" id="PTHR43298:SF2">
    <property type="entry name" value="FMN_FAD EXPORTER YEEO-RELATED"/>
    <property type="match status" value="1"/>
</dbReference>
<keyword evidence="7" id="KW-1003">Cell membrane</keyword>
<feature type="transmembrane region" description="Helical" evidence="13">
    <location>
        <begin position="365"/>
        <end position="382"/>
    </location>
</feature>
<name>A0ABS4KLF2_9FIRM</name>
<evidence type="ECO:0000256" key="4">
    <source>
        <dbReference type="ARBA" id="ARBA00020268"/>
    </source>
</evidence>
<reference evidence="14 15" key="1">
    <citation type="submission" date="2021-03" db="EMBL/GenBank/DDBJ databases">
        <title>Genomic Encyclopedia of Type Strains, Phase IV (KMG-IV): sequencing the most valuable type-strain genomes for metagenomic binning, comparative biology and taxonomic classification.</title>
        <authorList>
            <person name="Goeker M."/>
        </authorList>
    </citation>
    <scope>NUCLEOTIDE SEQUENCE [LARGE SCALE GENOMIC DNA]</scope>
    <source>
        <strain evidence="14 15">DSM 27512</strain>
    </source>
</reference>
<evidence type="ECO:0000313" key="14">
    <source>
        <dbReference type="EMBL" id="MBP2028623.1"/>
    </source>
</evidence>
<keyword evidence="11 13" id="KW-0472">Membrane</keyword>
<evidence type="ECO:0000256" key="8">
    <source>
        <dbReference type="ARBA" id="ARBA00022692"/>
    </source>
</evidence>
<gene>
    <name evidence="14" type="ORF">J2Z35_002453</name>
</gene>
<feature type="transmembrane region" description="Helical" evidence="13">
    <location>
        <begin position="291"/>
        <end position="312"/>
    </location>
</feature>
<feature type="transmembrane region" description="Helical" evidence="13">
    <location>
        <begin position="20"/>
        <end position="45"/>
    </location>
</feature>
<organism evidence="14 15">
    <name type="scientific">Acetoanaerobium pronyense</name>
    <dbReference type="NCBI Taxonomy" id="1482736"/>
    <lineage>
        <taxon>Bacteria</taxon>
        <taxon>Bacillati</taxon>
        <taxon>Bacillota</taxon>
        <taxon>Clostridia</taxon>
        <taxon>Peptostreptococcales</taxon>
        <taxon>Filifactoraceae</taxon>
        <taxon>Acetoanaerobium</taxon>
    </lineage>
</organism>
<comment type="subcellular location">
    <subcellularLocation>
        <location evidence="2">Cell membrane</location>
        <topology evidence="2">Multi-pass membrane protein</topology>
    </subcellularLocation>
</comment>
<evidence type="ECO:0000256" key="5">
    <source>
        <dbReference type="ARBA" id="ARBA00022448"/>
    </source>
</evidence>
<comment type="caution">
    <text evidence="14">The sequence shown here is derived from an EMBL/GenBank/DDBJ whole genome shotgun (WGS) entry which is preliminary data.</text>
</comment>
<evidence type="ECO:0000256" key="6">
    <source>
        <dbReference type="ARBA" id="ARBA00022449"/>
    </source>
</evidence>
<feature type="transmembrane region" description="Helical" evidence="13">
    <location>
        <begin position="172"/>
        <end position="192"/>
    </location>
</feature>
<evidence type="ECO:0000256" key="3">
    <source>
        <dbReference type="ARBA" id="ARBA00010199"/>
    </source>
</evidence>
<sequence length="455" mass="50048">MNEFTKSVYKFSKFDKVKNIFFLAIPAIIENISHVFIGVVDIYFVSKLGTEAIAGVGITNLTMNVYIAFFMAFGIGTTALVSRHIGANEKEKASYVLRQILLMNLFIGIIIGFTNLIFSKKILLFLGADAKTLESAIPYFLAVSVPSIFLSMNIILSSALRGAGNTKTPMNIALIANLTNAILDYILIFGILNFNGFGILGAGLATTLSRVISMIFLFQKITNKKSEFYISILESWKLDFISAKAILKLSLPAAVERLIMRSGQVVYGSMIIKIGTEAYAAHNIAGTIESFSYLPGMGFGVAAATLVGQSLGKEEKENAQNIGLISYFLATIFMVIIGIIFYIYAPELAKLFTKDDFIINQVVKVLRIIALFQPFLAITLVITSALQGAGDTKFPMYSSLIGIWGIRVLGVYILCVKLEYGLPAVWAVYAMDIVVRGIILMVRYLYGDWKNVEIK</sequence>
<keyword evidence="9 13" id="KW-1133">Transmembrane helix</keyword>
<proteinExistence type="inferred from homology"/>
<dbReference type="NCBIfam" id="TIGR00797">
    <property type="entry name" value="matE"/>
    <property type="match status" value="1"/>
</dbReference>
<protein>
    <recommendedName>
        <fullName evidence="4">Probable multidrug resistance protein NorM</fullName>
    </recommendedName>
    <alternativeName>
        <fullName evidence="12">Multidrug-efflux transporter</fullName>
    </alternativeName>
</protein>
<keyword evidence="10" id="KW-0406">Ion transport</keyword>
<evidence type="ECO:0000256" key="12">
    <source>
        <dbReference type="ARBA" id="ARBA00031636"/>
    </source>
</evidence>
<feature type="transmembrane region" description="Helical" evidence="13">
    <location>
        <begin position="137"/>
        <end position="160"/>
    </location>
</feature>
<feature type="transmembrane region" description="Helical" evidence="13">
    <location>
        <begin position="198"/>
        <end position="218"/>
    </location>
</feature>
<dbReference type="InterPro" id="IPR050222">
    <property type="entry name" value="MATE_MdtK"/>
</dbReference>